<protein>
    <recommendedName>
        <fullName evidence="1">DUF7336 domain-containing protein</fullName>
    </recommendedName>
</protein>
<sequence length="77" mass="9003">MKFAYVLQHSYEVGEDGAFDEVKLIGVYSSKEKAEQVIRRYKILPGFKDYPMECFHISEYEIDKDQWAEGFINGDEA</sequence>
<dbReference type="AlphaFoldDB" id="A0A348AHB2"/>
<keyword evidence="3" id="KW-1185">Reference proteome</keyword>
<dbReference type="InterPro" id="IPR055760">
    <property type="entry name" value="DUF7336"/>
</dbReference>
<dbReference type="RefSeq" id="WP_126307187.1">
    <property type="nucleotide sequence ID" value="NZ_AP018449.1"/>
</dbReference>
<reference evidence="2 3" key="1">
    <citation type="journal article" date="2018" name="Int. J. Syst. Evol. Microbiol.">
        <title>Methylomusa anaerophila gen. nov., sp. nov., an anaerobic methanol-utilizing bacterium isolated from a microbial fuel cell.</title>
        <authorList>
            <person name="Amano N."/>
            <person name="Yamamuro A."/>
            <person name="Miyahara M."/>
            <person name="Kouzuma A."/>
            <person name="Abe T."/>
            <person name="Watanabe K."/>
        </authorList>
    </citation>
    <scope>NUCLEOTIDE SEQUENCE [LARGE SCALE GENOMIC DNA]</scope>
    <source>
        <strain evidence="2 3">MMFC1</strain>
    </source>
</reference>
<dbReference type="Pfam" id="PF24024">
    <property type="entry name" value="DUF7336"/>
    <property type="match status" value="1"/>
</dbReference>
<evidence type="ECO:0000313" key="2">
    <source>
        <dbReference type="EMBL" id="BBB90460.1"/>
    </source>
</evidence>
<gene>
    <name evidence="2" type="ORF">MAMMFC1_01111</name>
</gene>
<evidence type="ECO:0000259" key="1">
    <source>
        <dbReference type="Pfam" id="PF24024"/>
    </source>
</evidence>
<dbReference type="OrthoDB" id="1453790at2"/>
<dbReference type="EMBL" id="AP018449">
    <property type="protein sequence ID" value="BBB90460.1"/>
    <property type="molecule type" value="Genomic_DNA"/>
</dbReference>
<organism evidence="2 3">
    <name type="scientific">Methylomusa anaerophila</name>
    <dbReference type="NCBI Taxonomy" id="1930071"/>
    <lineage>
        <taxon>Bacteria</taxon>
        <taxon>Bacillati</taxon>
        <taxon>Bacillota</taxon>
        <taxon>Negativicutes</taxon>
        <taxon>Selenomonadales</taxon>
        <taxon>Sporomusaceae</taxon>
        <taxon>Methylomusa</taxon>
    </lineage>
</organism>
<dbReference type="KEGG" id="mana:MAMMFC1_01111"/>
<evidence type="ECO:0000313" key="3">
    <source>
        <dbReference type="Proteomes" id="UP000276437"/>
    </source>
</evidence>
<proteinExistence type="predicted"/>
<accession>A0A348AHB2</accession>
<feature type="domain" description="DUF7336" evidence="1">
    <location>
        <begin position="4"/>
        <end position="71"/>
    </location>
</feature>
<name>A0A348AHB2_9FIRM</name>
<dbReference type="Proteomes" id="UP000276437">
    <property type="component" value="Chromosome"/>
</dbReference>